<dbReference type="Gene3D" id="3.90.550.10">
    <property type="entry name" value="Spore Coat Polysaccharide Biosynthesis Protein SpsA, Chain A"/>
    <property type="match status" value="1"/>
</dbReference>
<evidence type="ECO:0000313" key="2">
    <source>
        <dbReference type="EMBL" id="OGD10732.1"/>
    </source>
</evidence>
<accession>A0A1F4ZWI1</accession>
<evidence type="ECO:0000259" key="1">
    <source>
        <dbReference type="Pfam" id="PF00535"/>
    </source>
</evidence>
<comment type="caution">
    <text evidence="2">The sequence shown here is derived from an EMBL/GenBank/DDBJ whole genome shotgun (WGS) entry which is preliminary data.</text>
</comment>
<proteinExistence type="predicted"/>
<name>A0A1F4ZWI1_9BACT</name>
<dbReference type="PANTHER" id="PTHR48090:SF7">
    <property type="entry name" value="RFBJ PROTEIN"/>
    <property type="match status" value="1"/>
</dbReference>
<organism evidence="2 3">
    <name type="scientific">Candidatus Amesbacteria bacterium RIFOXYB1_FULL_47_9</name>
    <dbReference type="NCBI Taxonomy" id="1797266"/>
    <lineage>
        <taxon>Bacteria</taxon>
        <taxon>Candidatus Amesiibacteriota</taxon>
    </lineage>
</organism>
<gene>
    <name evidence="2" type="ORF">A2395_03785</name>
</gene>
<dbReference type="SUPFAM" id="SSF53448">
    <property type="entry name" value="Nucleotide-diphospho-sugar transferases"/>
    <property type="match status" value="1"/>
</dbReference>
<dbReference type="CDD" id="cd04179">
    <property type="entry name" value="DPM_DPG-synthase_like"/>
    <property type="match status" value="1"/>
</dbReference>
<dbReference type="InterPro" id="IPR001173">
    <property type="entry name" value="Glyco_trans_2-like"/>
</dbReference>
<evidence type="ECO:0000313" key="3">
    <source>
        <dbReference type="Proteomes" id="UP000178188"/>
    </source>
</evidence>
<feature type="domain" description="Glycosyltransferase 2-like" evidence="1">
    <location>
        <begin position="8"/>
        <end position="121"/>
    </location>
</feature>
<dbReference type="Pfam" id="PF00535">
    <property type="entry name" value="Glycos_transf_2"/>
    <property type="match status" value="1"/>
</dbReference>
<dbReference type="InterPro" id="IPR029044">
    <property type="entry name" value="Nucleotide-diphossugar_trans"/>
</dbReference>
<dbReference type="AlphaFoldDB" id="A0A1F4ZWI1"/>
<sequence length="228" mass="26008">MNSNLKITILMPAYNENHRLTDLLKKIRKMTAVMDVVVVDDGSLIPVKSKTIPKITVLRHEINLGKGAAMKTGAEFAFSHNAEAVIFMDSDGQHDPQELVKFINKLNEGYDIVFGSRRPSLDTPLVRLVGNKFASAYMNLVFGVFIKDILSGYRGLTYRAYKQLKWESSKYGVETEMIARLGRHPHSLRYIELPIETIYIDKYKGVTVIDALKILINSIWWKLSWAFK</sequence>
<dbReference type="Proteomes" id="UP000178188">
    <property type="component" value="Unassembled WGS sequence"/>
</dbReference>
<dbReference type="EMBL" id="MEXU01000019">
    <property type="protein sequence ID" value="OGD10732.1"/>
    <property type="molecule type" value="Genomic_DNA"/>
</dbReference>
<reference evidence="2 3" key="1">
    <citation type="journal article" date="2016" name="Nat. Commun.">
        <title>Thousands of microbial genomes shed light on interconnected biogeochemical processes in an aquifer system.</title>
        <authorList>
            <person name="Anantharaman K."/>
            <person name="Brown C.T."/>
            <person name="Hug L.A."/>
            <person name="Sharon I."/>
            <person name="Castelle C.J."/>
            <person name="Probst A.J."/>
            <person name="Thomas B.C."/>
            <person name="Singh A."/>
            <person name="Wilkins M.J."/>
            <person name="Karaoz U."/>
            <person name="Brodie E.L."/>
            <person name="Williams K.H."/>
            <person name="Hubbard S.S."/>
            <person name="Banfield J.F."/>
        </authorList>
    </citation>
    <scope>NUCLEOTIDE SEQUENCE [LARGE SCALE GENOMIC DNA]</scope>
</reference>
<protein>
    <recommendedName>
        <fullName evidence="1">Glycosyltransferase 2-like domain-containing protein</fullName>
    </recommendedName>
</protein>
<dbReference type="InterPro" id="IPR050256">
    <property type="entry name" value="Glycosyltransferase_2"/>
</dbReference>
<dbReference type="PANTHER" id="PTHR48090">
    <property type="entry name" value="UNDECAPRENYL-PHOSPHATE 4-DEOXY-4-FORMAMIDO-L-ARABINOSE TRANSFERASE-RELATED"/>
    <property type="match status" value="1"/>
</dbReference>